<protein>
    <submittedName>
        <fullName evidence="8">Entericidin EcnA/B family protein</fullName>
    </submittedName>
</protein>
<accession>A0A2N0I1H9</accession>
<evidence type="ECO:0000256" key="4">
    <source>
        <dbReference type="ARBA" id="ARBA00023136"/>
    </source>
</evidence>
<comment type="similarity">
    <text evidence="1">Belongs to the EcnA/EcnB lipoprotein family.</text>
</comment>
<keyword evidence="9" id="KW-1185">Reference proteome</keyword>
<proteinExistence type="inferred from homology"/>
<evidence type="ECO:0000313" key="8">
    <source>
        <dbReference type="EMBL" id="PKB25040.1"/>
    </source>
</evidence>
<dbReference type="RefSeq" id="WP_100865525.1">
    <property type="nucleotide sequence ID" value="NZ_PHUF01000002.1"/>
</dbReference>
<evidence type="ECO:0000256" key="7">
    <source>
        <dbReference type="SAM" id="SignalP"/>
    </source>
</evidence>
<evidence type="ECO:0000256" key="1">
    <source>
        <dbReference type="ARBA" id="ARBA00010296"/>
    </source>
</evidence>
<evidence type="ECO:0000256" key="3">
    <source>
        <dbReference type="ARBA" id="ARBA00022729"/>
    </source>
</evidence>
<evidence type="ECO:0000256" key="5">
    <source>
        <dbReference type="ARBA" id="ARBA00023139"/>
    </source>
</evidence>
<sequence length="43" mass="4357">MIRKLIILTAAATVALTATACNTVKGLGRDVESVGEAGDQAIN</sequence>
<comment type="caution">
    <text evidence="8">The sequence shown here is derived from an EMBL/GenBank/DDBJ whole genome shotgun (WGS) entry which is preliminary data.</text>
</comment>
<keyword evidence="2" id="KW-1003">Cell membrane</keyword>
<feature type="chain" id="PRO_5014890203" evidence="7">
    <location>
        <begin position="21"/>
        <end position="43"/>
    </location>
</feature>
<evidence type="ECO:0000313" key="9">
    <source>
        <dbReference type="Proteomes" id="UP000232587"/>
    </source>
</evidence>
<keyword evidence="4" id="KW-0472">Membrane</keyword>
<dbReference type="PROSITE" id="PS51257">
    <property type="entry name" value="PROKAR_LIPOPROTEIN"/>
    <property type="match status" value="1"/>
</dbReference>
<dbReference type="GO" id="GO:0016020">
    <property type="term" value="C:membrane"/>
    <property type="evidence" value="ECO:0007669"/>
    <property type="project" value="InterPro"/>
</dbReference>
<gene>
    <name evidence="8" type="ORF">B0I00_0221</name>
</gene>
<feature type="signal peptide" evidence="7">
    <location>
        <begin position="1"/>
        <end position="20"/>
    </location>
</feature>
<keyword evidence="6" id="KW-0449">Lipoprotein</keyword>
<keyword evidence="3 7" id="KW-0732">Signal</keyword>
<organism evidence="8 9">
    <name type="scientific">Novosphingobium kunmingense</name>
    <dbReference type="NCBI Taxonomy" id="1211806"/>
    <lineage>
        <taxon>Bacteria</taxon>
        <taxon>Pseudomonadati</taxon>
        <taxon>Pseudomonadota</taxon>
        <taxon>Alphaproteobacteria</taxon>
        <taxon>Sphingomonadales</taxon>
        <taxon>Sphingomonadaceae</taxon>
        <taxon>Novosphingobium</taxon>
    </lineage>
</organism>
<keyword evidence="5" id="KW-0564">Palmitate</keyword>
<evidence type="ECO:0000256" key="6">
    <source>
        <dbReference type="ARBA" id="ARBA00023288"/>
    </source>
</evidence>
<dbReference type="EMBL" id="PHUF01000002">
    <property type="protein sequence ID" value="PKB25040.1"/>
    <property type="molecule type" value="Genomic_DNA"/>
</dbReference>
<name>A0A2N0I1H9_9SPHN</name>
<dbReference type="GO" id="GO:0009636">
    <property type="term" value="P:response to toxic substance"/>
    <property type="evidence" value="ECO:0007669"/>
    <property type="project" value="InterPro"/>
</dbReference>
<dbReference type="AlphaFoldDB" id="A0A2N0I1H9"/>
<evidence type="ECO:0000256" key="2">
    <source>
        <dbReference type="ARBA" id="ARBA00022475"/>
    </source>
</evidence>
<dbReference type="Pfam" id="PF08085">
    <property type="entry name" value="Entericidin"/>
    <property type="match status" value="1"/>
</dbReference>
<dbReference type="InterPro" id="IPR012556">
    <property type="entry name" value="Entericidin"/>
</dbReference>
<dbReference type="Proteomes" id="UP000232587">
    <property type="component" value="Unassembled WGS sequence"/>
</dbReference>
<reference evidence="8 9" key="1">
    <citation type="submission" date="2017-11" db="EMBL/GenBank/DDBJ databases">
        <title>Genomic Encyclopedia of Type Strains, Phase III (KMG-III): the genomes of soil and plant-associated and newly described type strains.</title>
        <authorList>
            <person name="Whitman W."/>
        </authorList>
    </citation>
    <scope>NUCLEOTIDE SEQUENCE [LARGE SCALE GENOMIC DNA]</scope>
    <source>
        <strain evidence="8 9">CGMCC 1.12274</strain>
    </source>
</reference>